<dbReference type="PANTHER" id="PTHR48079:SF6">
    <property type="entry name" value="NAD(P)-BINDING DOMAIN-CONTAINING PROTEIN-RELATED"/>
    <property type="match status" value="1"/>
</dbReference>
<dbReference type="Gene3D" id="3.40.50.720">
    <property type="entry name" value="NAD(P)-binding Rossmann-like Domain"/>
    <property type="match status" value="1"/>
</dbReference>
<evidence type="ECO:0000313" key="3">
    <source>
        <dbReference type="Proteomes" id="UP000321291"/>
    </source>
</evidence>
<name>A0A5B8VPW7_9BACT</name>
<evidence type="ECO:0000259" key="1">
    <source>
        <dbReference type="Pfam" id="PF01370"/>
    </source>
</evidence>
<dbReference type="Proteomes" id="UP000321291">
    <property type="component" value="Chromosome"/>
</dbReference>
<sequence>MALICANFSRIVEQLNPKNTILVTGATGLVGSQIIQMLDPTACKIIGLARNPPEYPGESLSNHPNDRPNDKIDWIQCDILDVVALEKALKGVTHVYHAAGLVSFDPKMKDQVMKINVEGTANVVNACIKNGVQKLLHVSSVAAIGEAKSAKNLIHEKLEWNDHGASDYGKSKYLGEIEVWRGLCEGLDAVVINPSIIIGAGDWNIGSTAMFKSVYDEFPWYTEGVHGFVDVEDVAKAAIDLMNSGVVGERFIINGANISYKFLFDLIADGFSKPRPGKKVTPLLAEFVWRIKYLKGKLTGKPSILNKNTARTALSICEYDNSKLKKVLPEFSFMPIKETVERTCNLLKEKYEL</sequence>
<reference evidence="2 3" key="1">
    <citation type="journal article" date="2017" name="Int. J. Syst. Evol. Microbiol.">
        <title>Arachidicoccus ginsenosidivorans sp. nov., with ginsenoside-converting activity isolated from ginseng cultivating soil.</title>
        <authorList>
            <person name="Siddiqi M.Z."/>
            <person name="Aslam Z."/>
            <person name="Im W.T."/>
        </authorList>
    </citation>
    <scope>NUCLEOTIDE SEQUENCE [LARGE SCALE GENOMIC DNA]</scope>
    <source>
        <strain evidence="2 3">Gsoil 809</strain>
    </source>
</reference>
<dbReference type="InterPro" id="IPR001509">
    <property type="entry name" value="Epimerase_deHydtase"/>
</dbReference>
<organism evidence="2 3">
    <name type="scientific">Arachidicoccus ginsenosidivorans</name>
    <dbReference type="NCBI Taxonomy" id="496057"/>
    <lineage>
        <taxon>Bacteria</taxon>
        <taxon>Pseudomonadati</taxon>
        <taxon>Bacteroidota</taxon>
        <taxon>Chitinophagia</taxon>
        <taxon>Chitinophagales</taxon>
        <taxon>Chitinophagaceae</taxon>
        <taxon>Arachidicoccus</taxon>
    </lineage>
</organism>
<dbReference type="SUPFAM" id="SSF51735">
    <property type="entry name" value="NAD(P)-binding Rossmann-fold domains"/>
    <property type="match status" value="1"/>
</dbReference>
<keyword evidence="3" id="KW-1185">Reference proteome</keyword>
<dbReference type="AlphaFoldDB" id="A0A5B8VPW7"/>
<dbReference type="InterPro" id="IPR051783">
    <property type="entry name" value="NAD(P)-dependent_oxidoreduct"/>
</dbReference>
<evidence type="ECO:0000313" key="2">
    <source>
        <dbReference type="EMBL" id="QEC72308.1"/>
    </source>
</evidence>
<protein>
    <submittedName>
        <fullName evidence="2">NAD-dependent epimerase/dehydratase family protein</fullName>
    </submittedName>
</protein>
<dbReference type="PANTHER" id="PTHR48079">
    <property type="entry name" value="PROTEIN YEEZ"/>
    <property type="match status" value="1"/>
</dbReference>
<gene>
    <name evidence="2" type="ORF">FSB73_12130</name>
</gene>
<dbReference type="GO" id="GO:0005737">
    <property type="term" value="C:cytoplasm"/>
    <property type="evidence" value="ECO:0007669"/>
    <property type="project" value="TreeGrafter"/>
</dbReference>
<proteinExistence type="predicted"/>
<dbReference type="GO" id="GO:0004029">
    <property type="term" value="F:aldehyde dehydrogenase (NAD+) activity"/>
    <property type="evidence" value="ECO:0007669"/>
    <property type="project" value="TreeGrafter"/>
</dbReference>
<dbReference type="EMBL" id="CP042434">
    <property type="protein sequence ID" value="QEC72308.1"/>
    <property type="molecule type" value="Genomic_DNA"/>
</dbReference>
<dbReference type="InterPro" id="IPR036291">
    <property type="entry name" value="NAD(P)-bd_dom_sf"/>
</dbReference>
<dbReference type="Pfam" id="PF01370">
    <property type="entry name" value="Epimerase"/>
    <property type="match status" value="1"/>
</dbReference>
<feature type="domain" description="NAD-dependent epimerase/dehydratase" evidence="1">
    <location>
        <begin position="21"/>
        <end position="251"/>
    </location>
</feature>
<dbReference type="KEGG" id="agi:FSB73_12130"/>
<accession>A0A5B8VPW7</accession>